<protein>
    <submittedName>
        <fullName evidence="4">Ankyrin repeat protein</fullName>
    </submittedName>
</protein>
<reference evidence="4 5" key="1">
    <citation type="submission" date="2013-07" db="EMBL/GenBank/DDBJ databases">
        <authorList>
            <person name="Stoco P.H."/>
            <person name="Wagner G."/>
            <person name="Gerber A."/>
            <person name="Zaha A."/>
            <person name="Thompson C."/>
            <person name="Bartholomeu D.C."/>
            <person name="Luckemeyer D.D."/>
            <person name="Bahia D."/>
            <person name="Loreto E."/>
            <person name="Prestes E.B."/>
            <person name="Lima F.M."/>
            <person name="Rodrigues-Luiz G."/>
            <person name="Vallejo G.A."/>
            <person name="Filho J.F."/>
            <person name="Monteiro K.M."/>
            <person name="Tyler K.M."/>
            <person name="de Almeida L.G."/>
            <person name="Ortiz M.F."/>
            <person name="Siervo M.A."/>
            <person name="de Moraes M.H."/>
            <person name="Cunha O.L."/>
            <person name="Mendonca-Neto R."/>
            <person name="Silva R."/>
            <person name="Teixeira S.M."/>
            <person name="Murta S.M."/>
            <person name="Sincero T.C."/>
            <person name="Mendes T.A."/>
            <person name="Urmenyi T.P."/>
            <person name="Silva V.G."/>
            <person name="da Rocha W.D."/>
            <person name="Andersson B."/>
            <person name="Romanha A.J."/>
            <person name="Steindel M."/>
            <person name="de Vasconcelos A.T."/>
            <person name="Grisard E.C."/>
        </authorList>
    </citation>
    <scope>NUCLEOTIDE SEQUENCE [LARGE SCALE GENOMIC DNA]</scope>
    <source>
        <strain evidence="4 5">SC58</strain>
    </source>
</reference>
<dbReference type="InterPro" id="IPR002110">
    <property type="entry name" value="Ankyrin_rpt"/>
</dbReference>
<dbReference type="PROSITE" id="PS50297">
    <property type="entry name" value="ANK_REP_REGION"/>
    <property type="match status" value="2"/>
</dbReference>
<evidence type="ECO:0000256" key="3">
    <source>
        <dbReference type="PROSITE-ProRule" id="PRU00023"/>
    </source>
</evidence>
<dbReference type="SUPFAM" id="SSF48403">
    <property type="entry name" value="Ankyrin repeat"/>
    <property type="match status" value="1"/>
</dbReference>
<dbReference type="VEuPathDB" id="TriTrypDB:TRSC58_04594"/>
<dbReference type="EMBL" id="AUPL01004594">
    <property type="protein sequence ID" value="ESL07713.1"/>
    <property type="molecule type" value="Genomic_DNA"/>
</dbReference>
<evidence type="ECO:0000313" key="4">
    <source>
        <dbReference type="EMBL" id="ESL07713.1"/>
    </source>
</evidence>
<dbReference type="OrthoDB" id="539213at2759"/>
<dbReference type="InterPro" id="IPR051637">
    <property type="entry name" value="Ank_repeat_dom-contain_49"/>
</dbReference>
<dbReference type="SMART" id="SM00248">
    <property type="entry name" value="ANK"/>
    <property type="match status" value="3"/>
</dbReference>
<name>A0A061IX39_TRYRA</name>
<dbReference type="PROSITE" id="PS50088">
    <property type="entry name" value="ANK_REPEAT"/>
    <property type="match status" value="2"/>
</dbReference>
<dbReference type="AlphaFoldDB" id="A0A061IX39"/>
<dbReference type="PANTHER" id="PTHR24180">
    <property type="entry name" value="CYCLIN-DEPENDENT KINASE INHIBITOR 2C-RELATED"/>
    <property type="match status" value="1"/>
</dbReference>
<evidence type="ECO:0000256" key="1">
    <source>
        <dbReference type="ARBA" id="ARBA00022737"/>
    </source>
</evidence>
<feature type="repeat" description="ANK" evidence="3">
    <location>
        <begin position="122"/>
        <end position="154"/>
    </location>
</feature>
<keyword evidence="5" id="KW-1185">Reference proteome</keyword>
<keyword evidence="1" id="KW-0677">Repeat</keyword>
<dbReference type="Pfam" id="PF00023">
    <property type="entry name" value="Ank"/>
    <property type="match status" value="1"/>
</dbReference>
<dbReference type="Gene3D" id="1.25.40.20">
    <property type="entry name" value="Ankyrin repeat-containing domain"/>
    <property type="match status" value="1"/>
</dbReference>
<accession>A0A061IX39</accession>
<keyword evidence="2 3" id="KW-0040">ANK repeat</keyword>
<dbReference type="Proteomes" id="UP000031737">
    <property type="component" value="Unassembled WGS sequence"/>
</dbReference>
<dbReference type="PRINTS" id="PR01415">
    <property type="entry name" value="ANKYRIN"/>
</dbReference>
<comment type="caution">
    <text evidence="4">The sequence shown here is derived from an EMBL/GenBank/DDBJ whole genome shotgun (WGS) entry which is preliminary data.</text>
</comment>
<sequence length="211" mass="23028">MKRISREMRDRHIHISLLPLIFLLLFSFTCLLTVSRVCRGTARHAPMTTGCQRKETIYDACHLGNEARVEDYVRHGGCVTERDDNKMTILHHAAFSGNARVVEAILSVQPMQTVDLDAADAGGWTPLHYAAERGFTAIVERLLDEGANSNAKDEMRRTPLHLAAGAGHVAVLRLLLKHGAIRSAKNIAGLTALACAEASGQLEAVGVLELQ</sequence>
<evidence type="ECO:0000313" key="5">
    <source>
        <dbReference type="Proteomes" id="UP000031737"/>
    </source>
</evidence>
<feature type="repeat" description="ANK" evidence="3">
    <location>
        <begin position="155"/>
        <end position="187"/>
    </location>
</feature>
<evidence type="ECO:0000256" key="2">
    <source>
        <dbReference type="ARBA" id="ARBA00023043"/>
    </source>
</evidence>
<dbReference type="InterPro" id="IPR036770">
    <property type="entry name" value="Ankyrin_rpt-contain_sf"/>
</dbReference>
<dbReference type="PANTHER" id="PTHR24180:SF45">
    <property type="entry name" value="POLY [ADP-RIBOSE] POLYMERASE TANKYRASE"/>
    <property type="match status" value="1"/>
</dbReference>
<dbReference type="Pfam" id="PF12796">
    <property type="entry name" value="Ank_2"/>
    <property type="match status" value="1"/>
</dbReference>
<proteinExistence type="predicted"/>
<organism evidence="4 5">
    <name type="scientific">Trypanosoma rangeli SC58</name>
    <dbReference type="NCBI Taxonomy" id="429131"/>
    <lineage>
        <taxon>Eukaryota</taxon>
        <taxon>Discoba</taxon>
        <taxon>Euglenozoa</taxon>
        <taxon>Kinetoplastea</taxon>
        <taxon>Metakinetoplastina</taxon>
        <taxon>Trypanosomatida</taxon>
        <taxon>Trypanosomatidae</taxon>
        <taxon>Trypanosoma</taxon>
        <taxon>Herpetosoma</taxon>
    </lineage>
</organism>
<gene>
    <name evidence="4" type="ORF">TRSC58_04594</name>
</gene>